<dbReference type="GO" id="GO:0007131">
    <property type="term" value="P:reciprocal meiotic recombination"/>
    <property type="evidence" value="ECO:0007669"/>
    <property type="project" value="TreeGrafter"/>
</dbReference>
<keyword evidence="4" id="KW-0067">ATP-binding</keyword>
<proteinExistence type="predicted"/>
<dbReference type="PANTHER" id="PTHR46239:SF1">
    <property type="entry name" value="DNA REPAIR PROTEIN RAD51 HOMOLOG 3"/>
    <property type="match status" value="1"/>
</dbReference>
<sequence length="228" mass="25276">MQLAVDAHIPECFGGVGGETIYIDTEGSLVVSRLVEIARTAVAHCHNISISQGTNQLSQGNVTLKKILEGIHIYRCHDYHELMAVVQLLPEILNQNKKVKLVIVDSLANPFRHNLEDMNLRRLLQSILAKSFLKLASDSNIAVVLTNQMTTKIMAREGDSHQIPALGDTWAHIPASRVLLSVDCHGNRAAYLYKSLNMKETTGLCSFQITDDGVRDIPHGSNQERQFP</sequence>
<evidence type="ECO:0000256" key="1">
    <source>
        <dbReference type="ARBA" id="ARBA00004123"/>
    </source>
</evidence>
<name>A0AAV4G9S4_9GAST</name>
<evidence type="ECO:0000256" key="3">
    <source>
        <dbReference type="ARBA" id="ARBA00022763"/>
    </source>
</evidence>
<dbReference type="GO" id="GO:0008821">
    <property type="term" value="F:crossover junction DNA endonuclease activity"/>
    <property type="evidence" value="ECO:0007669"/>
    <property type="project" value="TreeGrafter"/>
</dbReference>
<dbReference type="CDD" id="cd19492">
    <property type="entry name" value="Rad51C"/>
    <property type="match status" value="1"/>
</dbReference>
<keyword evidence="2" id="KW-0547">Nucleotide-binding</keyword>
<evidence type="ECO:0000256" key="4">
    <source>
        <dbReference type="ARBA" id="ARBA00022840"/>
    </source>
</evidence>
<reference evidence="9 10" key="1">
    <citation type="journal article" date="2021" name="Elife">
        <title>Chloroplast acquisition without the gene transfer in kleptoplastic sea slugs, Plakobranchus ocellatus.</title>
        <authorList>
            <person name="Maeda T."/>
            <person name="Takahashi S."/>
            <person name="Yoshida T."/>
            <person name="Shimamura S."/>
            <person name="Takaki Y."/>
            <person name="Nagai Y."/>
            <person name="Toyoda A."/>
            <person name="Suzuki Y."/>
            <person name="Arimoto A."/>
            <person name="Ishii H."/>
            <person name="Satoh N."/>
            <person name="Nishiyama T."/>
            <person name="Hasebe M."/>
            <person name="Maruyama T."/>
            <person name="Minagawa J."/>
            <person name="Obokata J."/>
            <person name="Shigenobu S."/>
        </authorList>
    </citation>
    <scope>NUCLEOTIDE SEQUENCE [LARGE SCALE GENOMIC DNA]</scope>
</reference>
<dbReference type="SUPFAM" id="SSF52540">
    <property type="entry name" value="P-loop containing nucleoside triphosphate hydrolases"/>
    <property type="match status" value="1"/>
</dbReference>
<dbReference type="GO" id="GO:0140664">
    <property type="term" value="F:ATP-dependent DNA damage sensor activity"/>
    <property type="evidence" value="ECO:0007669"/>
    <property type="project" value="InterPro"/>
</dbReference>
<dbReference type="InterPro" id="IPR052093">
    <property type="entry name" value="HR_Repair_Mediator"/>
</dbReference>
<dbReference type="Proteomes" id="UP000762676">
    <property type="component" value="Unassembled WGS sequence"/>
</dbReference>
<dbReference type="PROSITE" id="PS50162">
    <property type="entry name" value="RECA_2"/>
    <property type="match status" value="1"/>
</dbReference>
<protein>
    <recommendedName>
        <fullName evidence="7">DNA repair protein RAD51 homolog 3</fullName>
    </recommendedName>
</protein>
<dbReference type="PANTHER" id="PTHR46239">
    <property type="entry name" value="DNA REPAIR PROTEIN RAD51 HOMOLOG 3 RAD51C"/>
    <property type="match status" value="1"/>
</dbReference>
<dbReference type="GO" id="GO:0033063">
    <property type="term" value="C:Rad51B-Rad51C-Rad51D-XRCC2 complex"/>
    <property type="evidence" value="ECO:0007669"/>
    <property type="project" value="TreeGrafter"/>
</dbReference>
<dbReference type="GO" id="GO:0000400">
    <property type="term" value="F:four-way junction DNA binding"/>
    <property type="evidence" value="ECO:0007669"/>
    <property type="project" value="TreeGrafter"/>
</dbReference>
<evidence type="ECO:0000313" key="9">
    <source>
        <dbReference type="EMBL" id="GFR81760.1"/>
    </source>
</evidence>
<dbReference type="GO" id="GO:0005524">
    <property type="term" value="F:ATP binding"/>
    <property type="evidence" value="ECO:0007669"/>
    <property type="project" value="UniProtKB-KW"/>
</dbReference>
<keyword evidence="3" id="KW-0227">DNA damage</keyword>
<dbReference type="Gene3D" id="3.40.50.300">
    <property type="entry name" value="P-loop containing nucleotide triphosphate hydrolases"/>
    <property type="match status" value="1"/>
</dbReference>
<keyword evidence="5" id="KW-0234">DNA repair</keyword>
<dbReference type="InterPro" id="IPR013632">
    <property type="entry name" value="Rad51_C"/>
</dbReference>
<accession>A0AAV4G9S4</accession>
<evidence type="ECO:0000313" key="10">
    <source>
        <dbReference type="Proteomes" id="UP000762676"/>
    </source>
</evidence>
<dbReference type="GO" id="GO:0000707">
    <property type="term" value="P:meiotic DNA recombinase assembly"/>
    <property type="evidence" value="ECO:0007669"/>
    <property type="project" value="TreeGrafter"/>
</dbReference>
<evidence type="ECO:0000256" key="7">
    <source>
        <dbReference type="ARBA" id="ARBA00040674"/>
    </source>
</evidence>
<feature type="domain" description="RecA family profile 1" evidence="8">
    <location>
        <begin position="1"/>
        <end position="149"/>
    </location>
</feature>
<dbReference type="AlphaFoldDB" id="A0AAV4G9S4"/>
<evidence type="ECO:0000256" key="5">
    <source>
        <dbReference type="ARBA" id="ARBA00023204"/>
    </source>
</evidence>
<dbReference type="GO" id="GO:0005657">
    <property type="term" value="C:replication fork"/>
    <property type="evidence" value="ECO:0007669"/>
    <property type="project" value="TreeGrafter"/>
</dbReference>
<comment type="subcellular location">
    <subcellularLocation>
        <location evidence="1">Nucleus</location>
    </subcellularLocation>
</comment>
<dbReference type="InterPro" id="IPR027417">
    <property type="entry name" value="P-loop_NTPase"/>
</dbReference>
<keyword evidence="6" id="KW-0539">Nucleus</keyword>
<organism evidence="9 10">
    <name type="scientific">Elysia marginata</name>
    <dbReference type="NCBI Taxonomy" id="1093978"/>
    <lineage>
        <taxon>Eukaryota</taxon>
        <taxon>Metazoa</taxon>
        <taxon>Spiralia</taxon>
        <taxon>Lophotrochozoa</taxon>
        <taxon>Mollusca</taxon>
        <taxon>Gastropoda</taxon>
        <taxon>Heterobranchia</taxon>
        <taxon>Euthyneura</taxon>
        <taxon>Panpulmonata</taxon>
        <taxon>Sacoglossa</taxon>
        <taxon>Placobranchoidea</taxon>
        <taxon>Plakobranchidae</taxon>
        <taxon>Elysia</taxon>
    </lineage>
</organism>
<evidence type="ECO:0000256" key="2">
    <source>
        <dbReference type="ARBA" id="ARBA00022741"/>
    </source>
</evidence>
<dbReference type="Pfam" id="PF08423">
    <property type="entry name" value="Rad51"/>
    <property type="match status" value="1"/>
</dbReference>
<dbReference type="InterPro" id="IPR020588">
    <property type="entry name" value="RecA_ATP-bd"/>
</dbReference>
<evidence type="ECO:0000256" key="6">
    <source>
        <dbReference type="ARBA" id="ARBA00023242"/>
    </source>
</evidence>
<dbReference type="GO" id="GO:0033065">
    <property type="term" value="C:Rad51C-XRCC3 complex"/>
    <property type="evidence" value="ECO:0007669"/>
    <property type="project" value="TreeGrafter"/>
</dbReference>
<comment type="caution">
    <text evidence="9">The sequence shown here is derived from an EMBL/GenBank/DDBJ whole genome shotgun (WGS) entry which is preliminary data.</text>
</comment>
<dbReference type="EMBL" id="BMAT01011902">
    <property type="protein sequence ID" value="GFR81760.1"/>
    <property type="molecule type" value="Genomic_DNA"/>
</dbReference>
<gene>
    <name evidence="9" type="ORF">ElyMa_005934200</name>
</gene>
<keyword evidence="10" id="KW-1185">Reference proteome</keyword>
<evidence type="ECO:0000259" key="8">
    <source>
        <dbReference type="PROSITE" id="PS50162"/>
    </source>
</evidence>